<reference evidence="2 3" key="1">
    <citation type="journal article" date="2013" name="PLoS Genet.">
        <title>Genomic mechanisms accounting for the adaptation to parasitism in nematode-trapping fungi.</title>
        <authorList>
            <person name="Meerupati T."/>
            <person name="Andersson K.M."/>
            <person name="Friman E."/>
            <person name="Kumar D."/>
            <person name="Tunlid A."/>
            <person name="Ahren D."/>
        </authorList>
    </citation>
    <scope>NUCLEOTIDE SEQUENCE [LARGE SCALE GENOMIC DNA]</scope>
    <source>
        <strain evidence="2 3">CBS 200.50</strain>
    </source>
</reference>
<dbReference type="InterPro" id="IPR051678">
    <property type="entry name" value="AGP_Transferase"/>
</dbReference>
<dbReference type="Proteomes" id="UP000015100">
    <property type="component" value="Unassembled WGS sequence"/>
</dbReference>
<dbReference type="OMA" id="FPEYMEY"/>
<dbReference type="Pfam" id="PF01636">
    <property type="entry name" value="APH"/>
    <property type="match status" value="1"/>
</dbReference>
<dbReference type="HOGENOM" id="CLU_836838_0_0_1"/>
<organism evidence="2 3">
    <name type="scientific">Dactylellina haptotyla (strain CBS 200.50)</name>
    <name type="common">Nematode-trapping fungus</name>
    <name type="synonym">Monacrosporium haptotylum</name>
    <dbReference type="NCBI Taxonomy" id="1284197"/>
    <lineage>
        <taxon>Eukaryota</taxon>
        <taxon>Fungi</taxon>
        <taxon>Dikarya</taxon>
        <taxon>Ascomycota</taxon>
        <taxon>Pezizomycotina</taxon>
        <taxon>Orbiliomycetes</taxon>
        <taxon>Orbiliales</taxon>
        <taxon>Orbiliaceae</taxon>
        <taxon>Dactylellina</taxon>
    </lineage>
</organism>
<dbReference type="AlphaFoldDB" id="S8AAG3"/>
<gene>
    <name evidence="2" type="ORF">H072_6367</name>
</gene>
<proteinExistence type="predicted"/>
<evidence type="ECO:0000313" key="3">
    <source>
        <dbReference type="Proteomes" id="UP000015100"/>
    </source>
</evidence>
<keyword evidence="3" id="KW-1185">Reference proteome</keyword>
<dbReference type="EMBL" id="AQGS01000443">
    <property type="protein sequence ID" value="EPS39899.1"/>
    <property type="molecule type" value="Genomic_DNA"/>
</dbReference>
<evidence type="ECO:0000259" key="1">
    <source>
        <dbReference type="Pfam" id="PF01636"/>
    </source>
</evidence>
<dbReference type="PANTHER" id="PTHR21310:SF55">
    <property type="entry name" value="AMINOGLYCOSIDE PHOSPHOTRANSFERASE DOMAIN-CONTAINING PROTEIN"/>
    <property type="match status" value="1"/>
</dbReference>
<dbReference type="InterPro" id="IPR011009">
    <property type="entry name" value="Kinase-like_dom_sf"/>
</dbReference>
<name>S8AAG3_DACHA</name>
<dbReference type="PANTHER" id="PTHR21310">
    <property type="entry name" value="AMINOGLYCOSIDE PHOSPHOTRANSFERASE-RELATED-RELATED"/>
    <property type="match status" value="1"/>
</dbReference>
<accession>S8AAG3</accession>
<sequence>MARIFAPLPCLSEHLSRSEISKIKDKHPIDTVSIGETLHGDSVIDVKLCRTSKGRHVIVKAGTTSRHEANFMSILKHAGLTFTPDVYGYYRVIVYNVLVMEYIPGMDLTERVWKIWSKAKRQKFKLQLADALIQLRKVSSKQIETPYGIPLWNFYGSANEHTPSFGPYKTEEEYNTAKLDILSMSEEPESRIIGEQLLAAHYENKSKFSSETTADEDTTFVPRETTFVATHTDLFEHNIRVDWKGNLKGIIDFGKSGFYPDWAEYAFSQGMGFDDWWKDALNDVMRIVCPQYTRDDPIIKFEGVLLAITDPFSAYWKKKNLGTVNHGKCNTM</sequence>
<reference evidence="3" key="2">
    <citation type="submission" date="2013-04" db="EMBL/GenBank/DDBJ databases">
        <title>Genomic mechanisms accounting for the adaptation to parasitism in nematode-trapping fungi.</title>
        <authorList>
            <person name="Ahren D.G."/>
        </authorList>
    </citation>
    <scope>NUCLEOTIDE SEQUENCE [LARGE SCALE GENOMIC DNA]</scope>
    <source>
        <strain evidence="3">CBS 200.50</strain>
    </source>
</reference>
<dbReference type="Gene3D" id="3.90.1200.10">
    <property type="match status" value="1"/>
</dbReference>
<protein>
    <recommendedName>
        <fullName evidence="1">Aminoglycoside phosphotransferase domain-containing protein</fullName>
    </recommendedName>
</protein>
<dbReference type="InterPro" id="IPR002575">
    <property type="entry name" value="Aminoglycoside_PTrfase"/>
</dbReference>
<comment type="caution">
    <text evidence="2">The sequence shown here is derived from an EMBL/GenBank/DDBJ whole genome shotgun (WGS) entry which is preliminary data.</text>
</comment>
<dbReference type="OrthoDB" id="5598852at2759"/>
<dbReference type="SUPFAM" id="SSF56112">
    <property type="entry name" value="Protein kinase-like (PK-like)"/>
    <property type="match status" value="1"/>
</dbReference>
<feature type="domain" description="Aminoglycoside phosphotransferase" evidence="1">
    <location>
        <begin position="64"/>
        <end position="279"/>
    </location>
</feature>
<evidence type="ECO:0000313" key="2">
    <source>
        <dbReference type="EMBL" id="EPS39899.1"/>
    </source>
</evidence>